<dbReference type="Pfam" id="PF00237">
    <property type="entry name" value="Ribosomal_L22"/>
    <property type="match status" value="1"/>
</dbReference>
<evidence type="ECO:0000256" key="1">
    <source>
        <dbReference type="ARBA" id="ARBA00009451"/>
    </source>
</evidence>
<keyword evidence="3 7" id="KW-0694">RNA-binding</keyword>
<comment type="similarity">
    <text evidence="1 7 8">Belongs to the universal ribosomal protein uL22 family.</text>
</comment>
<evidence type="ECO:0000256" key="8">
    <source>
        <dbReference type="RuleBase" id="RU004005"/>
    </source>
</evidence>
<evidence type="ECO:0000256" key="6">
    <source>
        <dbReference type="ARBA" id="ARBA00035207"/>
    </source>
</evidence>
<evidence type="ECO:0000313" key="13">
    <source>
        <dbReference type="Proteomes" id="UP000229247"/>
    </source>
</evidence>
<comment type="subunit">
    <text evidence="7 9">Part of the 50S ribosomal subunit.</text>
</comment>
<evidence type="ECO:0000256" key="10">
    <source>
        <dbReference type="RuleBase" id="RU004008"/>
    </source>
</evidence>
<dbReference type="Proteomes" id="UP000229247">
    <property type="component" value="Unassembled WGS sequence"/>
</dbReference>
<dbReference type="AlphaFoldDB" id="A0A2M7D6E3"/>
<dbReference type="InterPro" id="IPR036394">
    <property type="entry name" value="Ribosomal_uL22_sf"/>
</dbReference>
<evidence type="ECO:0000256" key="5">
    <source>
        <dbReference type="ARBA" id="ARBA00023274"/>
    </source>
</evidence>
<comment type="function">
    <text evidence="7">The globular domain of the protein is located near the polypeptide exit tunnel on the outside of the subunit, while an extended beta-hairpin is found that lines the wall of the exit tunnel in the center of the 70S ribosome.</text>
</comment>
<dbReference type="CDD" id="cd00336">
    <property type="entry name" value="Ribosomal_L22"/>
    <property type="match status" value="1"/>
</dbReference>
<dbReference type="InterPro" id="IPR001063">
    <property type="entry name" value="Ribosomal_uL22"/>
</dbReference>
<evidence type="ECO:0000256" key="3">
    <source>
        <dbReference type="ARBA" id="ARBA00022884"/>
    </source>
</evidence>
<evidence type="ECO:0000256" key="2">
    <source>
        <dbReference type="ARBA" id="ARBA00022730"/>
    </source>
</evidence>
<evidence type="ECO:0000256" key="9">
    <source>
        <dbReference type="RuleBase" id="RU004006"/>
    </source>
</evidence>
<feature type="region of interest" description="Disordered" evidence="11">
    <location>
        <begin position="138"/>
        <end position="175"/>
    </location>
</feature>
<comment type="function">
    <text evidence="7 10">This protein binds specifically to 23S rRNA; its binding is stimulated by other ribosomal proteins, e.g., L4, L17, and L20. It is important during the early stages of 50S assembly. It makes multiple contacts with different domains of the 23S rRNA in the assembled 50S subunit and ribosome.</text>
</comment>
<feature type="compositionally biased region" description="Basic and acidic residues" evidence="11">
    <location>
        <begin position="143"/>
        <end position="156"/>
    </location>
</feature>
<keyword evidence="5 7" id="KW-0687">Ribonucleoprotein</keyword>
<protein>
    <recommendedName>
        <fullName evidence="6 7">Large ribosomal subunit protein uL22</fullName>
    </recommendedName>
</protein>
<dbReference type="InterPro" id="IPR047867">
    <property type="entry name" value="Ribosomal_uL22_bac/org-type"/>
</dbReference>
<sequence>MAEIKASLNNLRVASRKVRLVTALVKGKPVSQAKAQLTFLIKKPAPLVLKLLNSAVANAKHNFSIQENNLFIKNIVVEEGQTLKRWMPRAMGRAYPIMKRTCSVKLVLAEFVPTAKLAKKSANPQVVKEEEAIQSTAAPVAKIETKDEGKVEEVKKGHLPPKPYGASGQAKSRRFSRQTFGNIKKVFRRKSI</sequence>
<dbReference type="GO" id="GO:0006412">
    <property type="term" value="P:translation"/>
    <property type="evidence" value="ECO:0007669"/>
    <property type="project" value="UniProtKB-UniRule"/>
</dbReference>
<dbReference type="InterPro" id="IPR005727">
    <property type="entry name" value="Ribosomal_uL22_bac/chlpt-type"/>
</dbReference>
<accession>A0A2M7D6E3</accession>
<proteinExistence type="inferred from homology"/>
<dbReference type="NCBIfam" id="TIGR01044">
    <property type="entry name" value="rplV_bact"/>
    <property type="match status" value="1"/>
</dbReference>
<dbReference type="Gene3D" id="3.90.470.10">
    <property type="entry name" value="Ribosomal protein L22/L17"/>
    <property type="match status" value="1"/>
</dbReference>
<dbReference type="SUPFAM" id="SSF54843">
    <property type="entry name" value="Ribosomal protein L22"/>
    <property type="match status" value="1"/>
</dbReference>
<evidence type="ECO:0000313" key="12">
    <source>
        <dbReference type="EMBL" id="PIV38554.1"/>
    </source>
</evidence>
<name>A0A2M7D6E3_9BACT</name>
<evidence type="ECO:0000256" key="4">
    <source>
        <dbReference type="ARBA" id="ARBA00022980"/>
    </source>
</evidence>
<dbReference type="HAMAP" id="MF_01331_B">
    <property type="entry name" value="Ribosomal_uL22_B"/>
    <property type="match status" value="1"/>
</dbReference>
<dbReference type="PANTHER" id="PTHR13501:SF8">
    <property type="entry name" value="LARGE RIBOSOMAL SUBUNIT PROTEIN UL22M"/>
    <property type="match status" value="1"/>
</dbReference>
<dbReference type="GO" id="GO:0022625">
    <property type="term" value="C:cytosolic large ribosomal subunit"/>
    <property type="evidence" value="ECO:0007669"/>
    <property type="project" value="TreeGrafter"/>
</dbReference>
<dbReference type="GO" id="GO:0019843">
    <property type="term" value="F:rRNA binding"/>
    <property type="evidence" value="ECO:0007669"/>
    <property type="project" value="UniProtKB-UniRule"/>
</dbReference>
<dbReference type="PANTHER" id="PTHR13501">
    <property type="entry name" value="CHLOROPLAST 50S RIBOSOMAL PROTEIN L22-RELATED"/>
    <property type="match status" value="1"/>
</dbReference>
<dbReference type="GO" id="GO:0003735">
    <property type="term" value="F:structural constituent of ribosome"/>
    <property type="evidence" value="ECO:0007669"/>
    <property type="project" value="InterPro"/>
</dbReference>
<reference evidence="13" key="1">
    <citation type="submission" date="2017-09" db="EMBL/GenBank/DDBJ databases">
        <title>Depth-based differentiation of microbial function through sediment-hosted aquifers and enrichment of novel symbionts in the deep terrestrial subsurface.</title>
        <authorList>
            <person name="Probst A.J."/>
            <person name="Ladd B."/>
            <person name="Jarett J.K."/>
            <person name="Geller-Mcgrath D.E."/>
            <person name="Sieber C.M.K."/>
            <person name="Emerson J.B."/>
            <person name="Anantharaman K."/>
            <person name="Thomas B.C."/>
            <person name="Malmstrom R."/>
            <person name="Stieglmeier M."/>
            <person name="Klingl A."/>
            <person name="Woyke T."/>
            <person name="Ryan C.M."/>
            <person name="Banfield J.F."/>
        </authorList>
    </citation>
    <scope>NUCLEOTIDE SEQUENCE [LARGE SCALE GENOMIC DNA]</scope>
</reference>
<organism evidence="12 13">
    <name type="scientific">Candidatus Portnoybacteria bacterium CG02_land_8_20_14_3_00_45_8</name>
    <dbReference type="NCBI Taxonomy" id="1974807"/>
    <lineage>
        <taxon>Bacteria</taxon>
        <taxon>Candidatus Portnoyibacteriota</taxon>
    </lineage>
</organism>
<gene>
    <name evidence="7" type="primary">rplV</name>
    <name evidence="12" type="ORF">COS30_01375</name>
</gene>
<comment type="caution">
    <text evidence="12">The sequence shown here is derived from an EMBL/GenBank/DDBJ whole genome shotgun (WGS) entry which is preliminary data.</text>
</comment>
<dbReference type="EMBL" id="PEUE01000034">
    <property type="protein sequence ID" value="PIV38554.1"/>
    <property type="molecule type" value="Genomic_DNA"/>
</dbReference>
<evidence type="ECO:0000256" key="11">
    <source>
        <dbReference type="SAM" id="MobiDB-lite"/>
    </source>
</evidence>
<evidence type="ECO:0000256" key="7">
    <source>
        <dbReference type="HAMAP-Rule" id="MF_01331"/>
    </source>
</evidence>
<keyword evidence="4 7" id="KW-0689">Ribosomal protein</keyword>
<keyword evidence="2 7" id="KW-0699">rRNA-binding</keyword>